<keyword evidence="3" id="KW-0687">Ribonucleoprotein</keyword>
<dbReference type="GO" id="GO:0003735">
    <property type="term" value="F:structural constituent of ribosome"/>
    <property type="evidence" value="ECO:0007669"/>
    <property type="project" value="InterPro"/>
</dbReference>
<dbReference type="PANTHER" id="PTHR21349:SF0">
    <property type="entry name" value="LARGE RIBOSOMAL SUBUNIT PROTEIN BL21M"/>
    <property type="match status" value="1"/>
</dbReference>
<dbReference type="NCBIfam" id="TIGR00061">
    <property type="entry name" value="L21"/>
    <property type="match status" value="1"/>
</dbReference>
<reference evidence="4" key="1">
    <citation type="submission" date="2018-06" db="EMBL/GenBank/DDBJ databases">
        <authorList>
            <person name="Zhirakovskaya E."/>
        </authorList>
    </citation>
    <scope>NUCLEOTIDE SEQUENCE</scope>
</reference>
<evidence type="ECO:0000256" key="3">
    <source>
        <dbReference type="ARBA" id="ARBA00023274"/>
    </source>
</evidence>
<dbReference type="GO" id="GO:0003723">
    <property type="term" value="F:RNA binding"/>
    <property type="evidence" value="ECO:0007669"/>
    <property type="project" value="InterPro"/>
</dbReference>
<evidence type="ECO:0000313" key="4">
    <source>
        <dbReference type="EMBL" id="VAV98416.1"/>
    </source>
</evidence>
<accession>A0A3B0SBU8</accession>
<sequence length="116" mass="12691">MYAIIAAGGKQQKVSEGDVIDVERIKVQGDVSYTPLLLVKDDGTVVSDKKALAKAKVTAEILGEHRGEKIDIFTYKNKTGNRRRMGHRQTYTTIKVTKISAGAAKKAAKAKETEEN</sequence>
<dbReference type="InterPro" id="IPR028909">
    <property type="entry name" value="bL21-like"/>
</dbReference>
<dbReference type="Pfam" id="PF00829">
    <property type="entry name" value="Ribosomal_L21p"/>
    <property type="match status" value="1"/>
</dbReference>
<dbReference type="GO" id="GO:0005737">
    <property type="term" value="C:cytoplasm"/>
    <property type="evidence" value="ECO:0007669"/>
    <property type="project" value="UniProtKB-ARBA"/>
</dbReference>
<dbReference type="SUPFAM" id="SSF141091">
    <property type="entry name" value="L21p-like"/>
    <property type="match status" value="1"/>
</dbReference>
<dbReference type="AlphaFoldDB" id="A0A3B0SBU8"/>
<evidence type="ECO:0000256" key="1">
    <source>
        <dbReference type="ARBA" id="ARBA00008563"/>
    </source>
</evidence>
<protein>
    <submittedName>
        <fullName evidence="4">LSU ribosomal protein L21p</fullName>
    </submittedName>
</protein>
<evidence type="ECO:0000256" key="2">
    <source>
        <dbReference type="ARBA" id="ARBA00022980"/>
    </source>
</evidence>
<organism evidence="4">
    <name type="scientific">hydrothermal vent metagenome</name>
    <dbReference type="NCBI Taxonomy" id="652676"/>
    <lineage>
        <taxon>unclassified sequences</taxon>
        <taxon>metagenomes</taxon>
        <taxon>ecological metagenomes</taxon>
    </lineage>
</organism>
<dbReference type="EMBL" id="UOEK01000141">
    <property type="protein sequence ID" value="VAV98416.1"/>
    <property type="molecule type" value="Genomic_DNA"/>
</dbReference>
<name>A0A3B0SBU8_9ZZZZ</name>
<dbReference type="PANTHER" id="PTHR21349">
    <property type="entry name" value="50S RIBOSOMAL PROTEIN L21"/>
    <property type="match status" value="1"/>
</dbReference>
<dbReference type="HAMAP" id="MF_01363">
    <property type="entry name" value="Ribosomal_bL21"/>
    <property type="match status" value="1"/>
</dbReference>
<gene>
    <name evidence="4" type="ORF">MNBD_ACTINO02-43</name>
</gene>
<keyword evidence="2 4" id="KW-0689">Ribosomal protein</keyword>
<proteinExistence type="inferred from homology"/>
<comment type="similarity">
    <text evidence="1">Belongs to the bacterial ribosomal protein bL21 family.</text>
</comment>
<dbReference type="InterPro" id="IPR036164">
    <property type="entry name" value="bL21-like_sf"/>
</dbReference>
<dbReference type="GO" id="GO:1990904">
    <property type="term" value="C:ribonucleoprotein complex"/>
    <property type="evidence" value="ECO:0007669"/>
    <property type="project" value="UniProtKB-KW"/>
</dbReference>
<dbReference type="GO" id="GO:0006412">
    <property type="term" value="P:translation"/>
    <property type="evidence" value="ECO:0007669"/>
    <property type="project" value="InterPro"/>
</dbReference>
<dbReference type="InterPro" id="IPR001787">
    <property type="entry name" value="Ribosomal_bL21"/>
</dbReference>
<dbReference type="GO" id="GO:0005840">
    <property type="term" value="C:ribosome"/>
    <property type="evidence" value="ECO:0007669"/>
    <property type="project" value="UniProtKB-KW"/>
</dbReference>